<dbReference type="STRING" id="74546.PMT9312_1146"/>
<dbReference type="RefSeq" id="WP_011376695.1">
    <property type="nucleotide sequence ID" value="NC_007577.1"/>
</dbReference>
<dbReference type="KEGG" id="pmi:PMT9312_1146"/>
<gene>
    <name evidence="1" type="ordered locus">PMT9312_1146</name>
</gene>
<accession>Q31A90</accession>
<dbReference type="Proteomes" id="UP000002715">
    <property type="component" value="Chromosome"/>
</dbReference>
<organism evidence="1 2">
    <name type="scientific">Prochlorococcus marinus (strain MIT 9312)</name>
    <dbReference type="NCBI Taxonomy" id="74546"/>
    <lineage>
        <taxon>Bacteria</taxon>
        <taxon>Bacillati</taxon>
        <taxon>Cyanobacteriota</taxon>
        <taxon>Cyanophyceae</taxon>
        <taxon>Synechococcales</taxon>
        <taxon>Prochlorococcaceae</taxon>
        <taxon>Prochlorococcus</taxon>
    </lineage>
</organism>
<evidence type="ECO:0000313" key="2">
    <source>
        <dbReference type="Proteomes" id="UP000002715"/>
    </source>
</evidence>
<protein>
    <submittedName>
        <fullName evidence="1">Uncharacterized protein</fullName>
    </submittedName>
</protein>
<dbReference type="HOGENOM" id="CLU_1077137_0_0_3"/>
<evidence type="ECO:0000313" key="1">
    <source>
        <dbReference type="EMBL" id="ABB50205.1"/>
    </source>
</evidence>
<sequence length="258" mass="30955">MIPKSKIKFYRLLKEHSGTWSGSNRADIHTISQIAFHIKRESWQEDTNYLNFIEDFYNQVSSPEGLKNFIFEKIKETFDKQSLVELFQIGDTGYCKYPDIQSFLQDLNCKNTIKEIKKYWVRACKSNSWDKYYDACYTSLKDPKDEWDTIYDDHEIEVWIYPKYEKELIALGYKEKIDEPNKDFEYCTTGEFHRREYIDSRSDVLVFWHTLPYGWMDWMVDYEYSEGDDQVLSLPKAKQICELLGLKEEWIKSFGYGS</sequence>
<dbReference type="AlphaFoldDB" id="Q31A90"/>
<proteinExistence type="predicted"/>
<reference evidence="2" key="1">
    <citation type="submission" date="2005-07" db="EMBL/GenBank/DDBJ databases">
        <title>Complete sequence of Prochlorococcus marinus str. MIT 9312.</title>
        <authorList>
            <consortium name="US DOE Joint Genome Institute"/>
            <person name="Copeland A."/>
            <person name="Lucas S."/>
            <person name="Lapidus A."/>
            <person name="Barry K."/>
            <person name="Detter J.C."/>
            <person name="Glavina T."/>
            <person name="Hammon N."/>
            <person name="Israni S."/>
            <person name="Pitluck S."/>
            <person name="Thiel J."/>
            <person name="Schmutz J."/>
            <person name="Larimer F."/>
            <person name="Land M."/>
            <person name="Kyrpides N."/>
            <person name="Lykidis A."/>
            <person name="Richardson P."/>
        </authorList>
    </citation>
    <scope>NUCLEOTIDE SEQUENCE [LARGE SCALE GENOMIC DNA]</scope>
    <source>
        <strain evidence="2">MIT 9312</strain>
    </source>
</reference>
<dbReference type="EMBL" id="CP000111">
    <property type="protein sequence ID" value="ABB50205.1"/>
    <property type="molecule type" value="Genomic_DNA"/>
</dbReference>
<name>Q31A90_PROM9</name>